<dbReference type="NCBIfam" id="TIGR02857">
    <property type="entry name" value="CydD"/>
    <property type="match status" value="1"/>
</dbReference>
<dbReference type="PROSITE" id="PS50929">
    <property type="entry name" value="ABC_TM1F"/>
    <property type="match status" value="1"/>
</dbReference>
<evidence type="ECO:0000259" key="8">
    <source>
        <dbReference type="PROSITE" id="PS50893"/>
    </source>
</evidence>
<name>A0A318NC38_9PROT</name>
<dbReference type="SMART" id="SM00382">
    <property type="entry name" value="AAA"/>
    <property type="match status" value="1"/>
</dbReference>
<dbReference type="Gene3D" id="1.20.1560.10">
    <property type="entry name" value="ABC transporter type 1, transmembrane domain"/>
    <property type="match status" value="1"/>
</dbReference>
<dbReference type="GO" id="GO:0005886">
    <property type="term" value="C:plasma membrane"/>
    <property type="evidence" value="ECO:0007669"/>
    <property type="project" value="UniProtKB-SubCell"/>
</dbReference>
<dbReference type="GO" id="GO:0140359">
    <property type="term" value="F:ABC-type transporter activity"/>
    <property type="evidence" value="ECO:0007669"/>
    <property type="project" value="InterPro"/>
</dbReference>
<feature type="transmembrane region" description="Helical" evidence="7">
    <location>
        <begin position="240"/>
        <end position="265"/>
    </location>
</feature>
<dbReference type="PROSITE" id="PS00211">
    <property type="entry name" value="ABC_TRANSPORTER_1"/>
    <property type="match status" value="1"/>
</dbReference>
<dbReference type="InterPro" id="IPR027417">
    <property type="entry name" value="P-loop_NTPase"/>
</dbReference>
<feature type="transmembrane region" description="Helical" evidence="7">
    <location>
        <begin position="158"/>
        <end position="182"/>
    </location>
</feature>
<sequence>MNNISITLNKFIKLSVNWFVITVFLSSILSILLILELVLLSKIITSIIFYKANISFVDNEVIYFICCVFFQICTRSVSDITGIKAALKITKAIRLEIYQSLFRTGPISYSHISLGEMVNSLTEAVDNLLPYFARYIPSAVMMVILPLFILATVLNFDIWGFVILLCTGPLIPLFMALVGYTAQVIMDRQWRQLSLLSGNFFDMLKGLKTLRLFGRAGESLKFIEKLSDEYRKTTLSVMKVAFLTSAVLEFFSSLSIAVVAVTFGIRLLNGTMHFHSAFLVLLLAPEYFMPLRDFSSSYHARQNANAALDQLKKIYSLPKLIKFSYQNKRTDTCIREIILDHVTVKNKENINLVQDITCTFLRDRLNIIFGHSGAGKTTLLNILLGFLPIQSGTLKMVDLKNQSQSINMVDIAWVPQEPLLLYGTIGDNLSLKAFEPSLDQLRNVANQAGILSFIETLPQGFETHIGEEGQNLSGGQIRRLMLARALLKNPDILILDEPTSGLDQKNALQIIQTIQLLKKGRIVIVATHNPLLISYGEVSVQIDRKQLLYNSRVGGKSL</sequence>
<evidence type="ECO:0000256" key="4">
    <source>
        <dbReference type="ARBA" id="ARBA00022840"/>
    </source>
</evidence>
<proteinExistence type="predicted"/>
<dbReference type="EMBL" id="QGLT01000003">
    <property type="protein sequence ID" value="PXZ00382.1"/>
    <property type="molecule type" value="Genomic_DNA"/>
</dbReference>
<dbReference type="InterPro" id="IPR011527">
    <property type="entry name" value="ABC1_TM_dom"/>
</dbReference>
<keyword evidence="3" id="KW-0547">Nucleotide-binding</keyword>
<evidence type="ECO:0000313" key="11">
    <source>
        <dbReference type="Proteomes" id="UP000247565"/>
    </source>
</evidence>
<evidence type="ECO:0000256" key="2">
    <source>
        <dbReference type="ARBA" id="ARBA00022692"/>
    </source>
</evidence>
<dbReference type="Pfam" id="PF00005">
    <property type="entry name" value="ABC_tran"/>
    <property type="match status" value="1"/>
</dbReference>
<dbReference type="AlphaFoldDB" id="A0A318NC38"/>
<dbReference type="InterPro" id="IPR036640">
    <property type="entry name" value="ABC1_TM_sf"/>
</dbReference>
<comment type="caution">
    <text evidence="10">The sequence shown here is derived from an EMBL/GenBank/DDBJ whole genome shotgun (WGS) entry which is preliminary data.</text>
</comment>
<dbReference type="InterPro" id="IPR003593">
    <property type="entry name" value="AAA+_ATPase"/>
</dbReference>
<dbReference type="Gene3D" id="3.40.50.300">
    <property type="entry name" value="P-loop containing nucleotide triphosphate hydrolases"/>
    <property type="match status" value="1"/>
</dbReference>
<dbReference type="InterPro" id="IPR014216">
    <property type="entry name" value="ABC_transptr_CydD"/>
</dbReference>
<dbReference type="GO" id="GO:0042883">
    <property type="term" value="P:cysteine transport"/>
    <property type="evidence" value="ECO:0007669"/>
    <property type="project" value="InterPro"/>
</dbReference>
<dbReference type="PROSITE" id="PS50893">
    <property type="entry name" value="ABC_TRANSPORTER_2"/>
    <property type="match status" value="1"/>
</dbReference>
<dbReference type="CDD" id="cd18584">
    <property type="entry name" value="ABC_6TM_AarD_CydD"/>
    <property type="match status" value="1"/>
</dbReference>
<keyword evidence="5 7" id="KW-1133">Transmembrane helix</keyword>
<dbReference type="OrthoDB" id="5288404at2"/>
<dbReference type="PANTHER" id="PTHR24221:SF261">
    <property type="entry name" value="GLUTATHIONE_L-CYSTEINE TRANSPORT SYSTEM ATP-BINDING_PERMEASE PROTEIN CYDD"/>
    <property type="match status" value="1"/>
</dbReference>
<feature type="domain" description="ABC transporter" evidence="8">
    <location>
        <begin position="337"/>
        <end position="558"/>
    </location>
</feature>
<dbReference type="Pfam" id="PF00664">
    <property type="entry name" value="ABC_membrane"/>
    <property type="match status" value="1"/>
</dbReference>
<feature type="domain" description="ABC transmembrane type-1" evidence="9">
    <location>
        <begin position="20"/>
        <end position="303"/>
    </location>
</feature>
<dbReference type="SUPFAM" id="SSF52540">
    <property type="entry name" value="P-loop containing nucleoside triphosphate hydrolases"/>
    <property type="match status" value="1"/>
</dbReference>
<comment type="subcellular location">
    <subcellularLocation>
        <location evidence="1">Cell membrane</location>
        <topology evidence="1">Multi-pass membrane protein</topology>
    </subcellularLocation>
</comment>
<reference evidence="10 11" key="1">
    <citation type="submission" date="2018-05" db="EMBL/GenBank/DDBJ databases">
        <title>Reference genomes for bee gut microbiota database.</title>
        <authorList>
            <person name="Ellegaard K.M."/>
        </authorList>
    </citation>
    <scope>NUCLEOTIDE SEQUENCE [LARGE SCALE GENOMIC DNA]</scope>
    <source>
        <strain evidence="10 11">ESL0284</strain>
    </source>
</reference>
<accession>A0A318NC38</accession>
<dbReference type="InterPro" id="IPR039421">
    <property type="entry name" value="Type_1_exporter"/>
</dbReference>
<evidence type="ECO:0000256" key="6">
    <source>
        <dbReference type="ARBA" id="ARBA00023136"/>
    </source>
</evidence>
<dbReference type="GO" id="GO:0016887">
    <property type="term" value="F:ATP hydrolysis activity"/>
    <property type="evidence" value="ECO:0007669"/>
    <property type="project" value="InterPro"/>
</dbReference>
<dbReference type="RefSeq" id="WP_110439305.1">
    <property type="nucleotide sequence ID" value="NZ_CP046393.1"/>
</dbReference>
<dbReference type="GO" id="GO:0034040">
    <property type="term" value="F:ATPase-coupled lipid transmembrane transporter activity"/>
    <property type="evidence" value="ECO:0007669"/>
    <property type="project" value="TreeGrafter"/>
</dbReference>
<keyword evidence="11" id="KW-1185">Reference proteome</keyword>
<keyword evidence="4" id="KW-0067">ATP-binding</keyword>
<evidence type="ECO:0000256" key="3">
    <source>
        <dbReference type="ARBA" id="ARBA00022741"/>
    </source>
</evidence>
<organism evidence="10 11">
    <name type="scientific">Commensalibacter melissae</name>
    <dbReference type="NCBI Taxonomy" id="2070537"/>
    <lineage>
        <taxon>Bacteria</taxon>
        <taxon>Pseudomonadati</taxon>
        <taxon>Pseudomonadota</taxon>
        <taxon>Alphaproteobacteria</taxon>
        <taxon>Acetobacterales</taxon>
        <taxon>Acetobacteraceae</taxon>
    </lineage>
</organism>
<feature type="transmembrane region" description="Helical" evidence="7">
    <location>
        <begin position="132"/>
        <end position="152"/>
    </location>
</feature>
<evidence type="ECO:0000313" key="10">
    <source>
        <dbReference type="EMBL" id="PXZ00382.1"/>
    </source>
</evidence>
<keyword evidence="2 7" id="KW-0812">Transmembrane</keyword>
<dbReference type="PANTHER" id="PTHR24221">
    <property type="entry name" value="ATP-BINDING CASSETTE SUB-FAMILY B"/>
    <property type="match status" value="1"/>
</dbReference>
<dbReference type="GO" id="GO:0005524">
    <property type="term" value="F:ATP binding"/>
    <property type="evidence" value="ECO:0007669"/>
    <property type="project" value="UniProtKB-KW"/>
</dbReference>
<dbReference type="InterPro" id="IPR003439">
    <property type="entry name" value="ABC_transporter-like_ATP-bd"/>
</dbReference>
<gene>
    <name evidence="10" type="primary">cydD</name>
    <name evidence="10" type="ORF">DK869_07105</name>
</gene>
<feature type="transmembrane region" description="Helical" evidence="7">
    <location>
        <begin position="18"/>
        <end position="40"/>
    </location>
</feature>
<evidence type="ECO:0000259" key="9">
    <source>
        <dbReference type="PROSITE" id="PS50929"/>
    </source>
</evidence>
<dbReference type="Proteomes" id="UP000247565">
    <property type="component" value="Unassembled WGS sequence"/>
</dbReference>
<dbReference type="InterPro" id="IPR017871">
    <property type="entry name" value="ABC_transporter-like_CS"/>
</dbReference>
<evidence type="ECO:0000256" key="5">
    <source>
        <dbReference type="ARBA" id="ARBA00022989"/>
    </source>
</evidence>
<protein>
    <submittedName>
        <fullName evidence="10">Thiol reductant ABC exporter subunit CydD</fullName>
    </submittedName>
</protein>
<evidence type="ECO:0000256" key="7">
    <source>
        <dbReference type="SAM" id="Phobius"/>
    </source>
</evidence>
<evidence type="ECO:0000256" key="1">
    <source>
        <dbReference type="ARBA" id="ARBA00004651"/>
    </source>
</evidence>
<dbReference type="SUPFAM" id="SSF90123">
    <property type="entry name" value="ABC transporter transmembrane region"/>
    <property type="match status" value="1"/>
</dbReference>
<keyword evidence="6 7" id="KW-0472">Membrane</keyword>